<sequence>MLARQLARSPLRLRATNHIWPTQIIPSIAPFTNVHPRTVSVQTLNSQIVDDTVLRRRLHCFTILTETPGELSSKELISHLPEIDRVASCSEIPTTVFLLTPSLTYLLSKDHRFLHDAVSRLFPTRAKVRTLAAVVDRLPTRSLDQGTGSEGLSVLVTFLHADRQRYRPKLAARSEPIDPSSEQGKCISFSVQPILNRTLCRFQTLDVPLANTIFQNGRRSTLLSLDWSRQGLSRELHHAPSIGTDDSAIPLPGAPTDWKVLHRIPLVSITAPRRIVASVGNIIRQVSLAPIQVRRGVDIGTTEAVPASQELESAVQEYFKRHELQQHHVSVWALVMPRENFLKGWAQSNGSHKLGEWVSIRAGYRLHRVLSGGGGWGEKRGLLALDPEIAYKEGGDGLSKSVLGEGDGQQTAWAEIAKPGDFIQYFVYEPDPRPLLDPRLPHSAMIVFGSIPSSLDATPDELPHPPAGRHRKFEVIEDQFGALSECGIGYQTADYATPQAGTLDPQSPLPDSIARTKVDVPFSTFYYQYTMAPDGNKSA</sequence>
<organism evidence="1 2">
    <name type="scientific">Glutinoglossum americanum</name>
    <dbReference type="NCBI Taxonomy" id="1670608"/>
    <lineage>
        <taxon>Eukaryota</taxon>
        <taxon>Fungi</taxon>
        <taxon>Dikarya</taxon>
        <taxon>Ascomycota</taxon>
        <taxon>Pezizomycotina</taxon>
        <taxon>Geoglossomycetes</taxon>
        <taxon>Geoglossales</taxon>
        <taxon>Geoglossaceae</taxon>
        <taxon>Glutinoglossum</taxon>
    </lineage>
</organism>
<dbReference type="OrthoDB" id="1744869at2759"/>
<name>A0A9P8L2Z6_9PEZI</name>
<dbReference type="EMBL" id="JAGHQL010000074">
    <property type="protein sequence ID" value="KAH0541583.1"/>
    <property type="molecule type" value="Genomic_DNA"/>
</dbReference>
<dbReference type="Proteomes" id="UP000698800">
    <property type="component" value="Unassembled WGS sequence"/>
</dbReference>
<comment type="caution">
    <text evidence="1">The sequence shown here is derived from an EMBL/GenBank/DDBJ whole genome shotgun (WGS) entry which is preliminary data.</text>
</comment>
<evidence type="ECO:0000313" key="2">
    <source>
        <dbReference type="Proteomes" id="UP000698800"/>
    </source>
</evidence>
<gene>
    <name evidence="1" type="ORF">FGG08_003931</name>
</gene>
<accession>A0A9P8L2Z6</accession>
<protein>
    <submittedName>
        <fullName evidence="1">Uncharacterized protein</fullName>
    </submittedName>
</protein>
<evidence type="ECO:0000313" key="1">
    <source>
        <dbReference type="EMBL" id="KAH0541583.1"/>
    </source>
</evidence>
<proteinExistence type="predicted"/>
<reference evidence="1" key="1">
    <citation type="submission" date="2021-03" db="EMBL/GenBank/DDBJ databases">
        <title>Comparative genomics and phylogenomic investigation of the class Geoglossomycetes provide insights into ecological specialization and systematics.</title>
        <authorList>
            <person name="Melie T."/>
            <person name="Pirro S."/>
            <person name="Miller A.N."/>
            <person name="Quandt A."/>
        </authorList>
    </citation>
    <scope>NUCLEOTIDE SEQUENCE</scope>
    <source>
        <strain evidence="1">GBOQ0MN5Z8</strain>
    </source>
</reference>
<keyword evidence="2" id="KW-1185">Reference proteome</keyword>
<dbReference type="AlphaFoldDB" id="A0A9P8L2Z6"/>